<dbReference type="Gene3D" id="2.60.120.1140">
    <property type="entry name" value="Protein of unknown function DUF192"/>
    <property type="match status" value="1"/>
</dbReference>
<protein>
    <recommendedName>
        <fullName evidence="3">DUF192 domain-containing protein</fullName>
    </recommendedName>
</protein>
<name>A0A1L6MZB6_9BACT</name>
<proteinExistence type="predicted"/>
<evidence type="ECO:0008006" key="3">
    <source>
        <dbReference type="Google" id="ProtNLM"/>
    </source>
</evidence>
<organism evidence="1 2">
    <name type="scientific">Pajaroellobacter abortibovis</name>
    <dbReference type="NCBI Taxonomy" id="1882918"/>
    <lineage>
        <taxon>Bacteria</taxon>
        <taxon>Pseudomonadati</taxon>
        <taxon>Myxococcota</taxon>
        <taxon>Polyangia</taxon>
        <taxon>Polyangiales</taxon>
        <taxon>Polyangiaceae</taxon>
    </lineage>
</organism>
<accession>A0A1L6MZB6</accession>
<dbReference type="PANTHER" id="PTHR37953:SF1">
    <property type="entry name" value="UPF0127 PROTEIN MJ1496"/>
    <property type="match status" value="1"/>
</dbReference>
<dbReference type="STRING" id="1882918.BCY86_05935"/>
<sequence>MEDTAEGNRSTSTLSSHVSFCPAAPTAMSSLSREDVIFMDAPGQPIVHAELAQQPSEIERGLMYRLFLGEREGMLFRFQEEKEHLFWMHNTCISLDMIFLNREGRVTHLVKRAPILTDTLQGVGAISLSVLEVNAGWAVQHGVQLGQRVLFKPCVHEGGSQKCNSTEW</sequence>
<dbReference type="EMBL" id="CP016908">
    <property type="protein sequence ID" value="APS00914.1"/>
    <property type="molecule type" value="Genomic_DNA"/>
</dbReference>
<dbReference type="KEGG" id="pabo:BCY86_05935"/>
<dbReference type="Proteomes" id="UP000185544">
    <property type="component" value="Chromosome"/>
</dbReference>
<dbReference type="PANTHER" id="PTHR37953">
    <property type="entry name" value="UPF0127 PROTEIN MJ1496"/>
    <property type="match status" value="1"/>
</dbReference>
<dbReference type="InterPro" id="IPR038695">
    <property type="entry name" value="Saro_0823-like_sf"/>
</dbReference>
<gene>
    <name evidence="1" type="ORF">BCY86_05935</name>
</gene>
<keyword evidence="2" id="KW-1185">Reference proteome</keyword>
<dbReference type="InterPro" id="IPR003795">
    <property type="entry name" value="DUF192"/>
</dbReference>
<dbReference type="AlphaFoldDB" id="A0A1L6MZB6"/>
<evidence type="ECO:0000313" key="1">
    <source>
        <dbReference type="EMBL" id="APS00914.1"/>
    </source>
</evidence>
<evidence type="ECO:0000313" key="2">
    <source>
        <dbReference type="Proteomes" id="UP000185544"/>
    </source>
</evidence>
<dbReference type="Pfam" id="PF02643">
    <property type="entry name" value="DUF192"/>
    <property type="match status" value="1"/>
</dbReference>
<reference evidence="1 2" key="1">
    <citation type="submission" date="2016-08" db="EMBL/GenBank/DDBJ databases">
        <title>Identification and validation of antigenic proteins from Pajaroellobacter abortibovis using de-novo genome sequence assembly and reverse vaccinology.</title>
        <authorList>
            <person name="Welly B.T."/>
            <person name="Miller M.R."/>
            <person name="Stott J.L."/>
            <person name="Blanchard M.T."/>
            <person name="Islas-Trejo A.D."/>
            <person name="O'Rourke S.M."/>
            <person name="Young A.E."/>
            <person name="Medrano J.F."/>
            <person name="Van Eenennaam A.L."/>
        </authorList>
    </citation>
    <scope>NUCLEOTIDE SEQUENCE [LARGE SCALE GENOMIC DNA]</scope>
    <source>
        <strain evidence="1 2">BTF92-0548A/99-0131</strain>
    </source>
</reference>